<name>N9LZY9_9GAMM</name>
<protein>
    <submittedName>
        <fullName evidence="1">Uncharacterized protein</fullName>
    </submittedName>
</protein>
<sequence length="134" mass="15371">MLGVLFSEAHSRNLLKYGYSKQIDLDMPYQLIQLDIQATDNIACPHCQQSIIDWTEEQYVQPCEHTLFIAMDIGFEYMTDEFEHSMPRSVDDLHANDDQVNMFDEITASTYADYLILKSDLGAAGYSRYIGLTV</sequence>
<evidence type="ECO:0000313" key="1">
    <source>
        <dbReference type="EMBL" id="ENW86375.1"/>
    </source>
</evidence>
<comment type="caution">
    <text evidence="1">The sequence shown here is derived from an EMBL/GenBank/DDBJ whole genome shotgun (WGS) entry which is preliminary data.</text>
</comment>
<proteinExistence type="predicted"/>
<evidence type="ECO:0000313" key="2">
    <source>
        <dbReference type="Proteomes" id="UP000023774"/>
    </source>
</evidence>
<gene>
    <name evidence="1" type="ORF">F906_01429</name>
</gene>
<reference evidence="1 2" key="1">
    <citation type="submission" date="2013-02" db="EMBL/GenBank/DDBJ databases">
        <title>The Genome Sequence of Acinetobacter sp. NIPH 713.</title>
        <authorList>
            <consortium name="The Broad Institute Genome Sequencing Platform"/>
            <consortium name="The Broad Institute Genome Sequencing Center for Infectious Disease"/>
            <person name="Cerqueira G."/>
            <person name="Feldgarden M."/>
            <person name="Courvalin P."/>
            <person name="Perichon B."/>
            <person name="Grillot-Courvalin C."/>
            <person name="Clermont D."/>
            <person name="Rocha E."/>
            <person name="Yoon E.-J."/>
            <person name="Nemec A."/>
            <person name="Walker B."/>
            <person name="Young S.K."/>
            <person name="Zeng Q."/>
            <person name="Gargeya S."/>
            <person name="Fitzgerald M."/>
            <person name="Haas B."/>
            <person name="Abouelleil A."/>
            <person name="Alvarado L."/>
            <person name="Arachchi H.M."/>
            <person name="Berlin A.M."/>
            <person name="Chapman S.B."/>
            <person name="Dewar J."/>
            <person name="Goldberg J."/>
            <person name="Griggs A."/>
            <person name="Gujja S."/>
            <person name="Hansen M."/>
            <person name="Howarth C."/>
            <person name="Imamovic A."/>
            <person name="Larimer J."/>
            <person name="McCowan C."/>
            <person name="Murphy C."/>
            <person name="Neiman D."/>
            <person name="Pearson M."/>
            <person name="Priest M."/>
            <person name="Roberts A."/>
            <person name="Saif S."/>
            <person name="Shea T."/>
            <person name="Sisk P."/>
            <person name="Sykes S."/>
            <person name="Wortman J."/>
            <person name="Nusbaum C."/>
            <person name="Birren B."/>
        </authorList>
    </citation>
    <scope>NUCLEOTIDE SEQUENCE [LARGE SCALE GENOMIC DNA]</scope>
    <source>
        <strain evidence="1 2">NIPH 713</strain>
    </source>
</reference>
<dbReference type="EMBL" id="APRJ01000011">
    <property type="protein sequence ID" value="ENW86375.1"/>
    <property type="molecule type" value="Genomic_DNA"/>
</dbReference>
<dbReference type="PATRIC" id="fig|1217709.3.peg.1382"/>
<organism evidence="1 2">
    <name type="scientific">Acinetobacter pseudolwoffii</name>
    <dbReference type="NCBI Taxonomy" id="2053287"/>
    <lineage>
        <taxon>Bacteria</taxon>
        <taxon>Pseudomonadati</taxon>
        <taxon>Pseudomonadota</taxon>
        <taxon>Gammaproteobacteria</taxon>
        <taxon>Moraxellales</taxon>
        <taxon>Moraxellaceae</taxon>
        <taxon>Acinetobacter</taxon>
    </lineage>
</organism>
<keyword evidence="2" id="KW-1185">Reference proteome</keyword>
<accession>N9LZY9</accession>
<dbReference type="AlphaFoldDB" id="N9LZY9"/>
<dbReference type="Proteomes" id="UP000023774">
    <property type="component" value="Unassembled WGS sequence"/>
</dbReference>
<dbReference type="HOGENOM" id="CLU_154358_0_0_6"/>